<keyword evidence="5 7" id="KW-0472">Membrane</keyword>
<reference evidence="9 10" key="1">
    <citation type="submission" date="2022-06" db="EMBL/GenBank/DDBJ databases">
        <title>Genomic Encyclopedia of Type Strains, Phase I: the one thousand microbial genomes (KMG-I) project.</title>
        <authorList>
            <person name="Kyrpides N."/>
        </authorList>
    </citation>
    <scope>NUCLEOTIDE SEQUENCE [LARGE SCALE GENOMIC DNA]</scope>
    <source>
        <strain evidence="9 10">DSM 43889</strain>
    </source>
</reference>
<keyword evidence="2" id="KW-1003">Cell membrane</keyword>
<feature type="transmembrane region" description="Helical" evidence="7">
    <location>
        <begin position="336"/>
        <end position="360"/>
    </location>
</feature>
<evidence type="ECO:0000256" key="1">
    <source>
        <dbReference type="ARBA" id="ARBA00004651"/>
    </source>
</evidence>
<feature type="transmembrane region" description="Helical" evidence="7">
    <location>
        <begin position="18"/>
        <end position="38"/>
    </location>
</feature>
<organism evidence="9 10">
    <name type="scientific">Actinoalloteichus caeruleus DSM 43889</name>
    <dbReference type="NCBI Taxonomy" id="1120930"/>
    <lineage>
        <taxon>Bacteria</taxon>
        <taxon>Bacillati</taxon>
        <taxon>Actinomycetota</taxon>
        <taxon>Actinomycetes</taxon>
        <taxon>Pseudonocardiales</taxon>
        <taxon>Pseudonocardiaceae</taxon>
        <taxon>Actinoalloteichus</taxon>
        <taxon>Actinoalloteichus cyanogriseus</taxon>
    </lineage>
</organism>
<evidence type="ECO:0000256" key="4">
    <source>
        <dbReference type="ARBA" id="ARBA00022989"/>
    </source>
</evidence>
<dbReference type="PANTHER" id="PTHR30572:SF4">
    <property type="entry name" value="ABC TRANSPORTER PERMEASE YTRF"/>
    <property type="match status" value="1"/>
</dbReference>
<evidence type="ECO:0000256" key="6">
    <source>
        <dbReference type="ARBA" id="ARBA00038076"/>
    </source>
</evidence>
<evidence type="ECO:0000256" key="2">
    <source>
        <dbReference type="ARBA" id="ARBA00022475"/>
    </source>
</evidence>
<evidence type="ECO:0000256" key="5">
    <source>
        <dbReference type="ARBA" id="ARBA00023136"/>
    </source>
</evidence>
<feature type="transmembrane region" description="Helical" evidence="7">
    <location>
        <begin position="393"/>
        <end position="412"/>
    </location>
</feature>
<feature type="transmembrane region" description="Helical" evidence="7">
    <location>
        <begin position="798"/>
        <end position="818"/>
    </location>
</feature>
<sequence>MGLGKASLAQIRQRPSRILLTGIAIAIATFFAAGTMLFTDTLRDEFIRSTVSVSEETDAVVDAVEEPWVLTDEQIQRVAAMPGVDQVAPSGSGVSIAIGRNNYVLRTSPVEGPLAMHTVEEGSAPGTDEVLLSRSLAEELDFAIGDQFEVVLYTEADQKTVTATLSGLVRDSPQGSYSVMTSEDTFADWSETDGFYQLLVAGSQDEGDLVSAIQDDLGTSVLVNSGQQVRDEDMRSAARQADSIFLVLSIFVVIAMLAAAIIVASTYRILLARSRQRTAMLRCIGAHPGQIVRALLVEAVISGGLAGLSGALAAVGAGTAGLAIADLFVTATMPPLTVSVPSLLLCVLAAVLLSVVAAVFPAIKGARIPPVAAMSSAPLADSESRVGRLRTTLGVLLLLGALGLLALGLMMGTNEGQLFVLAVMASGVLLFGAVLAAGPLLVRIMTRLVERPAGAAGGIAGRLAARNTGRAPRRSATTASVFALGVTLVSAVLVGLSSMQAGADEQLRASMPADAMVSDFSNQEEVDGLLDQQLVDDLAAAPGVSAVTPLWETPLDVDYGTDVVEEWVSSVDVPAIPNLTRNIASGDFSEWGQGSVALYQRVADDHGLSVGDTVTVGAEGRTVELTVQAIYRQGGTLGFVSIHPDDLRTLMPDLDPFRLLIAADEAIELDALQQALEATVPIDPNLSLFYPAEEREAFEEIIGNLRLVALGLVGITVIVAMVGVATTLSLSVVERGQEYGLLRALGLRGGRLRSMLTWEGALLGVYATVIGITLGSAYAAMVASALSDVPMMAIPWGQLGAVLVAMIAMALLAALIPARKAARSSPMQALADD</sequence>
<feature type="transmembrane region" description="Helical" evidence="7">
    <location>
        <begin position="707"/>
        <end position="733"/>
    </location>
</feature>
<dbReference type="PANTHER" id="PTHR30572">
    <property type="entry name" value="MEMBRANE COMPONENT OF TRANSPORTER-RELATED"/>
    <property type="match status" value="1"/>
</dbReference>
<comment type="subcellular location">
    <subcellularLocation>
        <location evidence="1">Cell membrane</location>
        <topology evidence="1">Multi-pass membrane protein</topology>
    </subcellularLocation>
</comment>
<evidence type="ECO:0000259" key="8">
    <source>
        <dbReference type="Pfam" id="PF02687"/>
    </source>
</evidence>
<feature type="transmembrane region" description="Helical" evidence="7">
    <location>
        <begin position="476"/>
        <end position="496"/>
    </location>
</feature>
<evidence type="ECO:0000313" key="9">
    <source>
        <dbReference type="EMBL" id="MCP2334297.1"/>
    </source>
</evidence>
<feature type="transmembrane region" description="Helical" evidence="7">
    <location>
        <begin position="418"/>
        <end position="442"/>
    </location>
</feature>
<feature type="transmembrane region" description="Helical" evidence="7">
    <location>
        <begin position="291"/>
        <end position="324"/>
    </location>
</feature>
<dbReference type="RefSeq" id="WP_026419871.1">
    <property type="nucleotide sequence ID" value="NZ_AUBJ02000001.1"/>
</dbReference>
<evidence type="ECO:0000256" key="3">
    <source>
        <dbReference type="ARBA" id="ARBA00022692"/>
    </source>
</evidence>
<proteinExistence type="inferred from homology"/>
<evidence type="ECO:0000313" key="10">
    <source>
        <dbReference type="Proteomes" id="UP000791080"/>
    </source>
</evidence>
<dbReference type="Proteomes" id="UP000791080">
    <property type="component" value="Unassembled WGS sequence"/>
</dbReference>
<accession>A0ABT1JP39</accession>
<feature type="domain" description="ABC3 transporter permease C-terminal" evidence="8">
    <location>
        <begin position="712"/>
        <end position="826"/>
    </location>
</feature>
<feature type="transmembrane region" description="Helical" evidence="7">
    <location>
        <begin position="244"/>
        <end position="270"/>
    </location>
</feature>
<keyword evidence="4 7" id="KW-1133">Transmembrane helix</keyword>
<name>A0ABT1JP39_ACTCY</name>
<dbReference type="EMBL" id="AUBJ02000001">
    <property type="protein sequence ID" value="MCP2334297.1"/>
    <property type="molecule type" value="Genomic_DNA"/>
</dbReference>
<comment type="caution">
    <text evidence="9">The sequence shown here is derived from an EMBL/GenBank/DDBJ whole genome shotgun (WGS) entry which is preliminary data.</text>
</comment>
<gene>
    <name evidence="9" type="ORF">G443_004567</name>
</gene>
<dbReference type="Pfam" id="PF02687">
    <property type="entry name" value="FtsX"/>
    <property type="match status" value="2"/>
</dbReference>
<feature type="domain" description="ABC3 transporter permease C-terminal" evidence="8">
    <location>
        <begin position="250"/>
        <end position="370"/>
    </location>
</feature>
<feature type="transmembrane region" description="Helical" evidence="7">
    <location>
        <begin position="761"/>
        <end position="786"/>
    </location>
</feature>
<evidence type="ECO:0000256" key="7">
    <source>
        <dbReference type="SAM" id="Phobius"/>
    </source>
</evidence>
<keyword evidence="3 7" id="KW-0812">Transmembrane</keyword>
<keyword evidence="10" id="KW-1185">Reference proteome</keyword>
<dbReference type="InterPro" id="IPR050250">
    <property type="entry name" value="Macrolide_Exporter_MacB"/>
</dbReference>
<comment type="similarity">
    <text evidence="6">Belongs to the ABC-4 integral membrane protein family.</text>
</comment>
<dbReference type="InterPro" id="IPR003838">
    <property type="entry name" value="ABC3_permease_C"/>
</dbReference>
<protein>
    <submittedName>
        <fullName evidence="9">ABC transport system permease protein</fullName>
    </submittedName>
</protein>